<evidence type="ECO:0000313" key="1">
    <source>
        <dbReference type="EMBL" id="EIM76183.1"/>
    </source>
</evidence>
<dbReference type="Proteomes" id="UP000005551">
    <property type="component" value="Unassembled WGS sequence"/>
</dbReference>
<comment type="caution">
    <text evidence="1">The sequence shown here is derived from an EMBL/GenBank/DDBJ whole genome shotgun (WGS) entry which is preliminary data.</text>
</comment>
<reference evidence="1 2" key="1">
    <citation type="submission" date="2012-05" db="EMBL/GenBank/DDBJ databases">
        <title>Genome sequence of Nitritalea halalkaliphila LW7.</title>
        <authorList>
            <person name="Jangir P.K."/>
            <person name="Singh A."/>
            <person name="Shivaji S."/>
            <person name="Sharma R."/>
        </authorList>
    </citation>
    <scope>NUCLEOTIDE SEQUENCE [LARGE SCALE GENOMIC DNA]</scope>
    <source>
        <strain evidence="1 2">LW7</strain>
    </source>
</reference>
<dbReference type="EMBL" id="AJYA01000023">
    <property type="protein sequence ID" value="EIM76183.1"/>
    <property type="molecule type" value="Genomic_DNA"/>
</dbReference>
<dbReference type="Gene3D" id="3.30.450.20">
    <property type="entry name" value="PAS domain"/>
    <property type="match status" value="1"/>
</dbReference>
<evidence type="ECO:0000313" key="2">
    <source>
        <dbReference type="Proteomes" id="UP000005551"/>
    </source>
</evidence>
<organism evidence="1 2">
    <name type="scientific">Nitritalea halalkaliphila LW7</name>
    <dbReference type="NCBI Taxonomy" id="1189621"/>
    <lineage>
        <taxon>Bacteria</taxon>
        <taxon>Pseudomonadati</taxon>
        <taxon>Bacteroidota</taxon>
        <taxon>Cytophagia</taxon>
        <taxon>Cytophagales</taxon>
        <taxon>Cyclobacteriaceae</taxon>
        <taxon>Nitritalea</taxon>
    </lineage>
</organism>
<gene>
    <name evidence="1" type="ORF">A3SI_11179</name>
</gene>
<keyword evidence="2" id="KW-1185">Reference proteome</keyword>
<sequence length="320" mass="36728">MVFVSACNPVQKQEEDSAAVRFASSFYTQLIELERAIIGLTLVAEEVVENAPPFSEQELRKKYDLSKHYFNTLPRADTSESSLYVSALAPDKVRSFELLAQTERLDRHFKKVLKENPLVTQVYLNSSYQINRLYPPYEAQSMLTEVLDVTSYNFYYMADELNNPNKGPVWIQEAYVDPVGKGWMVSLLHPVYRGEELLFVLGADLTISSIIENYLRATSELLLIVDQNGVLVAGKDAAVEMFSLPPIRNYSYIQPVIRDSFRPEAYNLYQSKQLEVRLLAETLFKKGAEVDLFSLDDKQFEVIKVPLEKLNWFVLELRPL</sequence>
<name>I5C2Y1_9BACT</name>
<proteinExistence type="predicted"/>
<accession>I5C2Y1</accession>
<dbReference type="AlphaFoldDB" id="I5C2Y1"/>
<protein>
    <submittedName>
        <fullName evidence="1">Cache sensor protein</fullName>
    </submittedName>
</protein>
<dbReference type="STRING" id="1189621.A3SI_11179"/>